<dbReference type="EMBL" id="LWDF02000121">
    <property type="protein sequence ID" value="KAE8257199.1"/>
    <property type="molecule type" value="Genomic_DNA"/>
</dbReference>
<name>A0A177TJN6_9BASI</name>
<feature type="compositionally biased region" description="Acidic residues" evidence="1">
    <location>
        <begin position="80"/>
        <end position="89"/>
    </location>
</feature>
<evidence type="ECO:0000313" key="2">
    <source>
        <dbReference type="EMBL" id="KAE8257199.1"/>
    </source>
</evidence>
<feature type="compositionally biased region" description="Low complexity" evidence="1">
    <location>
        <begin position="90"/>
        <end position="103"/>
    </location>
</feature>
<protein>
    <submittedName>
        <fullName evidence="2">Uncharacterized protein</fullName>
    </submittedName>
</protein>
<gene>
    <name evidence="2" type="ORF">A4X13_0g2516</name>
</gene>
<dbReference type="AlphaFoldDB" id="A0A177TJN6"/>
<reference evidence="2" key="1">
    <citation type="submission" date="2016-04" db="EMBL/GenBank/DDBJ databases">
        <authorList>
            <person name="Nguyen H.D."/>
            <person name="Samba Siva P."/>
            <person name="Cullis J."/>
            <person name="Levesque C.A."/>
            <person name="Hambleton S."/>
        </authorList>
    </citation>
    <scope>NUCLEOTIDE SEQUENCE</scope>
    <source>
        <strain evidence="2">DAOMC 236416</strain>
    </source>
</reference>
<keyword evidence="3" id="KW-1185">Reference proteome</keyword>
<feature type="region of interest" description="Disordered" evidence="1">
    <location>
        <begin position="67"/>
        <end position="122"/>
    </location>
</feature>
<organism evidence="2 3">
    <name type="scientific">Tilletia indica</name>
    <dbReference type="NCBI Taxonomy" id="43049"/>
    <lineage>
        <taxon>Eukaryota</taxon>
        <taxon>Fungi</taxon>
        <taxon>Dikarya</taxon>
        <taxon>Basidiomycota</taxon>
        <taxon>Ustilaginomycotina</taxon>
        <taxon>Exobasidiomycetes</taxon>
        <taxon>Tilletiales</taxon>
        <taxon>Tilletiaceae</taxon>
        <taxon>Tilletia</taxon>
    </lineage>
</organism>
<accession>A0A177TJN6</accession>
<comment type="caution">
    <text evidence="2">The sequence shown here is derived from an EMBL/GenBank/DDBJ whole genome shotgun (WGS) entry which is preliminary data.</text>
</comment>
<sequence length="996" mass="112870">MDYSAAVVCRCWRCTDRGKLPAGQTRIYRTWRKHRQHDRDLLLRWPTENGREPPRALLHAVAHNDHQVLSPDSDSSSVDLSDDEDEDCTSSDSDSGQQNTNTQEVEEEPIRHTLQSSSSEHYVHEEDDIGMDAFPEDGAYYGTHGSAQHIGAALLEDLVGDFVLLPSPRLEPEHRLETLTEQQLRSLRQYRRWLGTKQTEAAYLENAKSFAELGHPSLSLPVVKTLAAGLSGLQEEQIDMCPNSCVAYVGPYKDMTRCPWVRVIKGRRVACKEPRYHPALGTGDDKRLPRRRYVYIPLLHRLRAMYHNPKMRQLLQYRHERLEILREAHRASSWDDHKFLDVADGMMNLRMAEEDALFADSRDIAVTIATDGCQLIANKESSSWIITAALVNVPPELRFKRPHQYILAIVPGPLQPGDIESFFRPIAEELARLSLGAWTWDGYRKEWFLMKAFLVGVYADQPGSSKINRMTGTQGRRGCRFCMMVACYCQEHADEGKATAYFPLITPPAVRKLGANEGRPAEYNASQLPLRTGQLYHQHIEALSSCHTKKERREAATDSGVMALPLLASSPAFRHPAFFPLDVFHLFSYNVFELMWKIFGVNSAPGDPDTLNSDQRSDFGTLVTAAHCDLPGVFGAPPRNPHKYSNTHYKMVEWIAVFHFYMGPYLHSIGADKKVIDMLLVLLDGIGYSLNENGCYTVDARRAKYYFTEFGTRWEALYVRSDVKMLHRARMSLHLLQHVAHHITEIGSLRATSQAACERTIGTIKKELRSGKEPYASVVRRTLLVEQVHALDFLLDPDGSNGLRDWSFVDAGGDEEDSLLPGASLELDSFHLDGFTSEDLRTLLTTNGIGLDERTTLHSSIRIRRSGRTFQVRSRCAVPAIGGRGTRYNYRVVSMPYEIDAVDIHEVAVFVWRGSRMVGIGRRFAIDDSSSSTYNRHWMCGCWTEDYRLFDASTIVDVVGYFDVGKEDFYVFPRKTAMGGFVGWWGDICRRDGIDV</sequence>
<feature type="compositionally biased region" description="Low complexity" evidence="1">
    <location>
        <begin position="70"/>
        <end position="79"/>
    </location>
</feature>
<reference evidence="2" key="2">
    <citation type="journal article" date="2019" name="IMA Fungus">
        <title>Genome sequencing and comparison of five Tilletia species to identify candidate genes for the detection of regulated species infecting wheat.</title>
        <authorList>
            <person name="Nguyen H.D.T."/>
            <person name="Sultana T."/>
            <person name="Kesanakurti P."/>
            <person name="Hambleton S."/>
        </authorList>
    </citation>
    <scope>NUCLEOTIDE SEQUENCE</scope>
    <source>
        <strain evidence="2">DAOMC 236416</strain>
    </source>
</reference>
<dbReference type="InterPro" id="IPR004242">
    <property type="entry name" value="Transposase_21"/>
</dbReference>
<evidence type="ECO:0000256" key="1">
    <source>
        <dbReference type="SAM" id="MobiDB-lite"/>
    </source>
</evidence>
<proteinExistence type="predicted"/>
<dbReference type="Pfam" id="PF02992">
    <property type="entry name" value="Transposase_21"/>
    <property type="match status" value="1"/>
</dbReference>
<evidence type="ECO:0000313" key="3">
    <source>
        <dbReference type="Proteomes" id="UP000077521"/>
    </source>
</evidence>
<dbReference type="Proteomes" id="UP000077521">
    <property type="component" value="Unassembled WGS sequence"/>
</dbReference>